<evidence type="ECO:0000313" key="3">
    <source>
        <dbReference type="Proteomes" id="UP000298763"/>
    </source>
</evidence>
<dbReference type="AlphaFoldDB" id="A0A4P8HNQ2"/>
<evidence type="ECO:0000313" key="1">
    <source>
        <dbReference type="EMBL" id="MBB3220064.1"/>
    </source>
</evidence>
<dbReference type="EMBL" id="JACHXS010000001">
    <property type="protein sequence ID" value="MBB3220064.1"/>
    <property type="molecule type" value="Genomic_DNA"/>
</dbReference>
<proteinExistence type="predicted"/>
<dbReference type="Proteomes" id="UP000298763">
    <property type="component" value="Chromosome"/>
</dbReference>
<name>A0A4P8HNQ2_9BURK</name>
<dbReference type="EMBL" id="CP040017">
    <property type="protein sequence ID" value="QCP10068.1"/>
    <property type="molecule type" value="Genomic_DNA"/>
</dbReference>
<dbReference type="RefSeq" id="WP_137312954.1">
    <property type="nucleotide sequence ID" value="NZ_JACHXS010000001.1"/>
</dbReference>
<organism evidence="1 4">
    <name type="scientific">Pseudoduganella umbonata</name>
    <dbReference type="NCBI Taxonomy" id="864828"/>
    <lineage>
        <taxon>Bacteria</taxon>
        <taxon>Pseudomonadati</taxon>
        <taxon>Pseudomonadota</taxon>
        <taxon>Betaproteobacteria</taxon>
        <taxon>Burkholderiales</taxon>
        <taxon>Oxalobacteraceae</taxon>
        <taxon>Telluria group</taxon>
        <taxon>Pseudoduganella</taxon>
    </lineage>
</organism>
<protein>
    <submittedName>
        <fullName evidence="1">Uncharacterized protein</fullName>
    </submittedName>
</protein>
<evidence type="ECO:0000313" key="4">
    <source>
        <dbReference type="Proteomes" id="UP000584325"/>
    </source>
</evidence>
<evidence type="ECO:0000313" key="2">
    <source>
        <dbReference type="EMBL" id="QCP10068.1"/>
    </source>
</evidence>
<accession>A0A4P8HNQ2</accession>
<dbReference type="Proteomes" id="UP000584325">
    <property type="component" value="Unassembled WGS sequence"/>
</dbReference>
<sequence>MNVPIGASMRRPLKEMINVAVVSEVREGDGCVRHAALPVMPDEREMRIVDRQSRPRSMG</sequence>
<keyword evidence="3" id="KW-1185">Reference proteome</keyword>
<reference evidence="1 4" key="2">
    <citation type="submission" date="2020-08" db="EMBL/GenBank/DDBJ databases">
        <title>Genomic Encyclopedia of Type Strains, Phase III (KMG-III): the genomes of soil and plant-associated and newly described type strains.</title>
        <authorList>
            <person name="Whitman W."/>
        </authorList>
    </citation>
    <scope>NUCLEOTIDE SEQUENCE [LARGE SCALE GENOMIC DNA]</scope>
    <source>
        <strain evidence="1 4">CECT 7753</strain>
    </source>
</reference>
<gene>
    <name evidence="2" type="ORF">FCL38_06235</name>
    <name evidence="1" type="ORF">FHS02_000851</name>
</gene>
<reference evidence="2 3" key="1">
    <citation type="submission" date="2019-05" db="EMBL/GenBank/DDBJ databases">
        <title>Draft Genome Sequences of Six Type Strains of the Genus Massilia.</title>
        <authorList>
            <person name="Miess H."/>
            <person name="Frediansyhah A."/>
            <person name="Gross H."/>
        </authorList>
    </citation>
    <scope>NUCLEOTIDE SEQUENCE [LARGE SCALE GENOMIC DNA]</scope>
    <source>
        <strain evidence="2 3">DSMZ 26121</strain>
    </source>
</reference>